<keyword evidence="2" id="KW-1185">Reference proteome</keyword>
<dbReference type="AlphaFoldDB" id="A0A8T0IK59"/>
<dbReference type="Proteomes" id="UP000822688">
    <property type="component" value="Chromosome 3"/>
</dbReference>
<sequence length="106" mass="12354">MCSSYGRCTDLIAVRWRIPQKPSLLGTPRFWRTTLLDAIDFVRRNPDTDDHEARGATVLGPGDKMFLMLRISHNIRVGRHSWGLKRMHWCRGGELERPKPCLYKHP</sequence>
<reference evidence="1" key="1">
    <citation type="submission" date="2020-06" db="EMBL/GenBank/DDBJ databases">
        <title>WGS assembly of Ceratodon purpureus strain R40.</title>
        <authorList>
            <person name="Carey S.B."/>
            <person name="Jenkins J."/>
            <person name="Shu S."/>
            <person name="Lovell J.T."/>
            <person name="Sreedasyam A."/>
            <person name="Maumus F."/>
            <person name="Tiley G.P."/>
            <person name="Fernandez-Pozo N."/>
            <person name="Barry K."/>
            <person name="Chen C."/>
            <person name="Wang M."/>
            <person name="Lipzen A."/>
            <person name="Daum C."/>
            <person name="Saski C.A."/>
            <person name="Payton A.C."/>
            <person name="Mcbreen J.C."/>
            <person name="Conrad R.E."/>
            <person name="Kollar L.M."/>
            <person name="Olsson S."/>
            <person name="Huttunen S."/>
            <person name="Landis J.B."/>
            <person name="Wickett N.J."/>
            <person name="Johnson M.G."/>
            <person name="Rensing S.A."/>
            <person name="Grimwood J."/>
            <person name="Schmutz J."/>
            <person name="Mcdaniel S.F."/>
        </authorList>
    </citation>
    <scope>NUCLEOTIDE SEQUENCE</scope>
    <source>
        <strain evidence="1">R40</strain>
    </source>
</reference>
<comment type="caution">
    <text evidence="1">The sequence shown here is derived from an EMBL/GenBank/DDBJ whole genome shotgun (WGS) entry which is preliminary data.</text>
</comment>
<organism evidence="1 2">
    <name type="scientific">Ceratodon purpureus</name>
    <name type="common">Fire moss</name>
    <name type="synonym">Dicranum purpureum</name>
    <dbReference type="NCBI Taxonomy" id="3225"/>
    <lineage>
        <taxon>Eukaryota</taxon>
        <taxon>Viridiplantae</taxon>
        <taxon>Streptophyta</taxon>
        <taxon>Embryophyta</taxon>
        <taxon>Bryophyta</taxon>
        <taxon>Bryophytina</taxon>
        <taxon>Bryopsida</taxon>
        <taxon>Dicranidae</taxon>
        <taxon>Pseudoditrichales</taxon>
        <taxon>Ditrichaceae</taxon>
        <taxon>Ceratodon</taxon>
    </lineage>
</organism>
<protein>
    <submittedName>
        <fullName evidence="1">Uncharacterized protein</fullName>
    </submittedName>
</protein>
<gene>
    <name evidence="1" type="ORF">KC19_3G121400</name>
</gene>
<proteinExistence type="predicted"/>
<evidence type="ECO:0000313" key="1">
    <source>
        <dbReference type="EMBL" id="KAG0583256.1"/>
    </source>
</evidence>
<evidence type="ECO:0000313" key="2">
    <source>
        <dbReference type="Proteomes" id="UP000822688"/>
    </source>
</evidence>
<accession>A0A8T0IK59</accession>
<dbReference type="EMBL" id="CM026423">
    <property type="protein sequence ID" value="KAG0583256.1"/>
    <property type="molecule type" value="Genomic_DNA"/>
</dbReference>
<name>A0A8T0IK59_CERPU</name>